<evidence type="ECO:0000256" key="4">
    <source>
        <dbReference type="ARBA" id="ARBA00022741"/>
    </source>
</evidence>
<dbReference type="PANTHER" id="PTHR43024">
    <property type="entry name" value="UDP-N-ACETYLMURAMOYL-TRIPEPTIDE--D-ALANYL-D-ALANINE LIGASE"/>
    <property type="match status" value="1"/>
</dbReference>
<dbReference type="InterPro" id="IPR035911">
    <property type="entry name" value="MurE/MurF_N"/>
</dbReference>
<feature type="domain" description="Mur ligase C-terminal" evidence="13">
    <location>
        <begin position="323"/>
        <end position="458"/>
    </location>
</feature>
<name>A0A381EB86_9GAMM</name>
<comment type="similarity">
    <text evidence="10">Belongs to the MurCDEF family. MurF subfamily.</text>
</comment>
<proteinExistence type="inferred from homology"/>
<dbReference type="InterPro" id="IPR005863">
    <property type="entry name" value="UDP-N-AcMur_synth"/>
</dbReference>
<evidence type="ECO:0000256" key="8">
    <source>
        <dbReference type="ARBA" id="ARBA00023306"/>
    </source>
</evidence>
<keyword evidence="9 10" id="KW-0961">Cell wall biogenesis/degradation</keyword>
<dbReference type="SUPFAM" id="SSF53244">
    <property type="entry name" value="MurD-like peptide ligases, peptide-binding domain"/>
    <property type="match status" value="1"/>
</dbReference>
<keyword evidence="8 10" id="KW-0131">Cell cycle</keyword>
<evidence type="ECO:0000256" key="1">
    <source>
        <dbReference type="ARBA" id="ARBA00022490"/>
    </source>
</evidence>
<dbReference type="NCBIfam" id="TIGR01143">
    <property type="entry name" value="murF"/>
    <property type="match status" value="1"/>
</dbReference>
<dbReference type="GO" id="GO:0071555">
    <property type="term" value="P:cell wall organization"/>
    <property type="evidence" value="ECO:0007669"/>
    <property type="project" value="UniProtKB-KW"/>
</dbReference>
<keyword evidence="16" id="KW-1185">Reference proteome</keyword>
<keyword evidence="1 10" id="KW-0963">Cytoplasm</keyword>
<dbReference type="OrthoDB" id="9801978at2"/>
<dbReference type="AlphaFoldDB" id="A0A381EB86"/>
<feature type="binding site" evidence="10">
    <location>
        <begin position="113"/>
        <end position="119"/>
    </location>
    <ligand>
        <name>ATP</name>
        <dbReference type="ChEBI" id="CHEBI:30616"/>
    </ligand>
</feature>
<keyword evidence="4 10" id="KW-0547">Nucleotide-binding</keyword>
<dbReference type="RefSeq" id="WP_115611940.1">
    <property type="nucleotide sequence ID" value="NZ_JBHLZC010000002.1"/>
</dbReference>
<evidence type="ECO:0000256" key="6">
    <source>
        <dbReference type="ARBA" id="ARBA00022960"/>
    </source>
</evidence>
<keyword evidence="6 10" id="KW-0133">Cell shape</keyword>
<accession>A0A381EB86</accession>
<dbReference type="PANTHER" id="PTHR43024:SF1">
    <property type="entry name" value="UDP-N-ACETYLMURAMOYL-TRIPEPTIDE--D-ALANYL-D-ALANINE LIGASE"/>
    <property type="match status" value="1"/>
</dbReference>
<dbReference type="Gene3D" id="3.90.190.20">
    <property type="entry name" value="Mur ligase, C-terminal domain"/>
    <property type="match status" value="1"/>
</dbReference>
<sequence>MAYQSLNAPLDAARIAALCDGKHHGADFRALSISTDSRSLPPDALFIALKGKNFDGADYLEAAKTRGAVAAIVEARRDTGLPQIVVKDSLAALTALARDRRERSRATFIAITGTNGKTTTKEILQRILQQQGQTLATQGNLNNDIGVPLTLLRLADEDRYAVIEIGANHSGEIAPLTTLVRPDIAVITNTSAAHLAGFGSLEGVIAAKSEIYEASQGALVINLNAPAGRRWRDKYQHRPQKKFALDPLKGADLYASDISDDGRRFTLHIDGSAYPVAWQLVGQHNIANALAAAAAATLAGISGAHIQAALHGLALHQSRLTAYRVGPHTVYDDTYNANPASFKAGIDVIASAPHSLVIAGAMGELGERAAALHREVAAYAAAKNIGAFWAVGDGLAREYPVTYTAARQSDGDWADDDTLNDGQTTRHYPDTATAGAALRQLLADPATPPTTVLVKGSRAAKMEGVLDAAAIDRTPTKD</sequence>
<dbReference type="GO" id="GO:0009252">
    <property type="term" value="P:peptidoglycan biosynthetic process"/>
    <property type="evidence" value="ECO:0007669"/>
    <property type="project" value="UniProtKB-UniRule"/>
</dbReference>
<dbReference type="InterPro" id="IPR000713">
    <property type="entry name" value="Mur_ligase_N"/>
</dbReference>
<dbReference type="EC" id="6.3.2.10" evidence="10 11"/>
<evidence type="ECO:0000313" key="16">
    <source>
        <dbReference type="Proteomes" id="UP000254572"/>
    </source>
</evidence>
<dbReference type="InterPro" id="IPR004101">
    <property type="entry name" value="Mur_ligase_C"/>
</dbReference>
<dbReference type="PROSITE" id="PS01011">
    <property type="entry name" value="FOLYLPOLYGLU_SYNT_1"/>
    <property type="match status" value="1"/>
</dbReference>
<dbReference type="SUPFAM" id="SSF53623">
    <property type="entry name" value="MurD-like peptide ligases, catalytic domain"/>
    <property type="match status" value="1"/>
</dbReference>
<dbReference type="GO" id="GO:0051301">
    <property type="term" value="P:cell division"/>
    <property type="evidence" value="ECO:0007669"/>
    <property type="project" value="UniProtKB-KW"/>
</dbReference>
<dbReference type="Pfam" id="PF01225">
    <property type="entry name" value="Mur_ligase"/>
    <property type="match status" value="1"/>
</dbReference>
<comment type="pathway">
    <text evidence="10 11">Cell wall biogenesis; peptidoglycan biosynthesis.</text>
</comment>
<dbReference type="Gene3D" id="3.40.1190.10">
    <property type="entry name" value="Mur-like, catalytic domain"/>
    <property type="match status" value="1"/>
</dbReference>
<evidence type="ECO:0000256" key="10">
    <source>
        <dbReference type="HAMAP-Rule" id="MF_02019"/>
    </source>
</evidence>
<dbReference type="HAMAP" id="MF_02019">
    <property type="entry name" value="MurF"/>
    <property type="match status" value="1"/>
</dbReference>
<keyword evidence="5 10" id="KW-0067">ATP-binding</keyword>
<dbReference type="UniPathway" id="UPA00219"/>
<organism evidence="15 16">
    <name type="scientific">Cardiobacterium valvarum</name>
    <dbReference type="NCBI Taxonomy" id="194702"/>
    <lineage>
        <taxon>Bacteria</taxon>
        <taxon>Pseudomonadati</taxon>
        <taxon>Pseudomonadota</taxon>
        <taxon>Gammaproteobacteria</taxon>
        <taxon>Cardiobacteriales</taxon>
        <taxon>Cardiobacteriaceae</taxon>
        <taxon>Cardiobacterium</taxon>
    </lineage>
</organism>
<dbReference type="Pfam" id="PF02875">
    <property type="entry name" value="Mur_ligase_C"/>
    <property type="match status" value="1"/>
</dbReference>
<dbReference type="GO" id="GO:0047480">
    <property type="term" value="F:UDP-N-acetylmuramoyl-tripeptide-D-alanyl-D-alanine ligase activity"/>
    <property type="evidence" value="ECO:0007669"/>
    <property type="project" value="UniProtKB-UniRule"/>
</dbReference>
<comment type="subcellular location">
    <subcellularLocation>
        <location evidence="10 11">Cytoplasm</location>
    </subcellularLocation>
</comment>
<keyword evidence="2 10" id="KW-0436">Ligase</keyword>
<dbReference type="GO" id="GO:0004326">
    <property type="term" value="F:tetrahydrofolylpolyglutamate synthase activity"/>
    <property type="evidence" value="ECO:0007669"/>
    <property type="project" value="InterPro"/>
</dbReference>
<evidence type="ECO:0000256" key="7">
    <source>
        <dbReference type="ARBA" id="ARBA00022984"/>
    </source>
</evidence>
<keyword evidence="7 10" id="KW-0573">Peptidoglycan synthesis</keyword>
<gene>
    <name evidence="10 15" type="primary">murF</name>
    <name evidence="15" type="ORF">NCTC13294_01714</name>
</gene>
<dbReference type="GO" id="GO:0008766">
    <property type="term" value="F:UDP-N-acetylmuramoylalanyl-D-glutamyl-2,6-diaminopimelate-D-alanyl-D-alanine ligase activity"/>
    <property type="evidence" value="ECO:0007669"/>
    <property type="project" value="RHEA"/>
</dbReference>
<evidence type="ECO:0000256" key="11">
    <source>
        <dbReference type="RuleBase" id="RU004136"/>
    </source>
</evidence>
<protein>
    <recommendedName>
        <fullName evidence="10 11">UDP-N-acetylmuramoyl-tripeptide--D-alanyl-D-alanine ligase</fullName>
        <ecNumber evidence="10 11">6.3.2.10</ecNumber>
    </recommendedName>
    <alternativeName>
        <fullName evidence="10">D-alanyl-D-alanine-adding enzyme</fullName>
    </alternativeName>
</protein>
<comment type="catalytic activity">
    <reaction evidence="10 11">
        <text>D-alanyl-D-alanine + UDP-N-acetyl-alpha-D-muramoyl-L-alanyl-gamma-D-glutamyl-meso-2,6-diaminopimelate + ATP = UDP-N-acetyl-alpha-D-muramoyl-L-alanyl-gamma-D-glutamyl-meso-2,6-diaminopimeloyl-D-alanyl-D-alanine + ADP + phosphate + H(+)</text>
        <dbReference type="Rhea" id="RHEA:28374"/>
        <dbReference type="ChEBI" id="CHEBI:15378"/>
        <dbReference type="ChEBI" id="CHEBI:30616"/>
        <dbReference type="ChEBI" id="CHEBI:43474"/>
        <dbReference type="ChEBI" id="CHEBI:57822"/>
        <dbReference type="ChEBI" id="CHEBI:61386"/>
        <dbReference type="ChEBI" id="CHEBI:83905"/>
        <dbReference type="ChEBI" id="CHEBI:456216"/>
        <dbReference type="EC" id="6.3.2.10"/>
    </reaction>
</comment>
<keyword evidence="3 10" id="KW-0132">Cell division</keyword>
<evidence type="ECO:0000259" key="12">
    <source>
        <dbReference type="Pfam" id="PF01225"/>
    </source>
</evidence>
<evidence type="ECO:0000256" key="9">
    <source>
        <dbReference type="ARBA" id="ARBA00023316"/>
    </source>
</evidence>
<dbReference type="GO" id="GO:0005524">
    <property type="term" value="F:ATP binding"/>
    <property type="evidence" value="ECO:0007669"/>
    <property type="project" value="UniProtKB-UniRule"/>
</dbReference>
<dbReference type="InterPro" id="IPR018109">
    <property type="entry name" value="Folylpolyglutamate_synth_CS"/>
</dbReference>
<feature type="domain" description="Mur ligase N-terminal catalytic" evidence="12">
    <location>
        <begin position="33"/>
        <end position="78"/>
    </location>
</feature>
<evidence type="ECO:0000256" key="5">
    <source>
        <dbReference type="ARBA" id="ARBA00022840"/>
    </source>
</evidence>
<dbReference type="InterPro" id="IPR051046">
    <property type="entry name" value="MurCDEF_CellWall_CoF430Synth"/>
</dbReference>
<evidence type="ECO:0000259" key="14">
    <source>
        <dbReference type="Pfam" id="PF08245"/>
    </source>
</evidence>
<feature type="domain" description="Mur ligase central" evidence="14">
    <location>
        <begin position="111"/>
        <end position="296"/>
    </location>
</feature>
<dbReference type="Pfam" id="PF08245">
    <property type="entry name" value="Mur_ligase_M"/>
    <property type="match status" value="1"/>
</dbReference>
<dbReference type="EMBL" id="UFUW01000001">
    <property type="protein sequence ID" value="SUX24139.1"/>
    <property type="molecule type" value="Genomic_DNA"/>
</dbReference>
<dbReference type="Proteomes" id="UP000254572">
    <property type="component" value="Unassembled WGS sequence"/>
</dbReference>
<dbReference type="GO" id="GO:0005737">
    <property type="term" value="C:cytoplasm"/>
    <property type="evidence" value="ECO:0007669"/>
    <property type="project" value="UniProtKB-SubCell"/>
</dbReference>
<evidence type="ECO:0000259" key="13">
    <source>
        <dbReference type="Pfam" id="PF02875"/>
    </source>
</evidence>
<reference evidence="15 16" key="1">
    <citation type="submission" date="2018-06" db="EMBL/GenBank/DDBJ databases">
        <authorList>
            <consortium name="Pathogen Informatics"/>
            <person name="Doyle S."/>
        </authorList>
    </citation>
    <scope>NUCLEOTIDE SEQUENCE [LARGE SCALE GENOMIC DNA]</scope>
    <source>
        <strain evidence="15 16">NCTC13294</strain>
    </source>
</reference>
<comment type="function">
    <text evidence="10 11">Involved in cell wall formation. Catalyzes the final step in the synthesis of UDP-N-acetylmuramoyl-pentapeptide, the precursor of murein.</text>
</comment>
<evidence type="ECO:0000313" key="15">
    <source>
        <dbReference type="EMBL" id="SUX24139.1"/>
    </source>
</evidence>
<dbReference type="GO" id="GO:0008360">
    <property type="term" value="P:regulation of cell shape"/>
    <property type="evidence" value="ECO:0007669"/>
    <property type="project" value="UniProtKB-KW"/>
</dbReference>
<dbReference type="Gene3D" id="3.40.1390.10">
    <property type="entry name" value="MurE/MurF, N-terminal domain"/>
    <property type="match status" value="1"/>
</dbReference>
<dbReference type="InterPro" id="IPR036565">
    <property type="entry name" value="Mur-like_cat_sf"/>
</dbReference>
<evidence type="ECO:0000256" key="2">
    <source>
        <dbReference type="ARBA" id="ARBA00022598"/>
    </source>
</evidence>
<dbReference type="SUPFAM" id="SSF63418">
    <property type="entry name" value="MurE/MurF N-terminal domain"/>
    <property type="match status" value="1"/>
</dbReference>
<dbReference type="InterPro" id="IPR036615">
    <property type="entry name" value="Mur_ligase_C_dom_sf"/>
</dbReference>
<evidence type="ECO:0000256" key="3">
    <source>
        <dbReference type="ARBA" id="ARBA00022618"/>
    </source>
</evidence>
<dbReference type="InterPro" id="IPR013221">
    <property type="entry name" value="Mur_ligase_cen"/>
</dbReference>